<reference evidence="4" key="1">
    <citation type="submission" date="2013-08" db="EMBL/GenBank/DDBJ databases">
        <authorList>
            <person name="Mendez C."/>
            <person name="Richter M."/>
            <person name="Ferrer M."/>
            <person name="Sanchez J."/>
        </authorList>
    </citation>
    <scope>NUCLEOTIDE SEQUENCE</scope>
</reference>
<keyword evidence="1" id="KW-0521">NADP</keyword>
<dbReference type="Pfam" id="PF01370">
    <property type="entry name" value="Epimerase"/>
    <property type="match status" value="1"/>
</dbReference>
<organism evidence="4">
    <name type="scientific">mine drainage metagenome</name>
    <dbReference type="NCBI Taxonomy" id="410659"/>
    <lineage>
        <taxon>unclassified sequences</taxon>
        <taxon>metagenomes</taxon>
        <taxon>ecological metagenomes</taxon>
    </lineage>
</organism>
<evidence type="ECO:0000313" key="4">
    <source>
        <dbReference type="EMBL" id="EQD34128.1"/>
    </source>
</evidence>
<accession>T0YM19</accession>
<feature type="non-terminal residue" evidence="4">
    <location>
        <position position="105"/>
    </location>
</feature>
<evidence type="ECO:0000256" key="2">
    <source>
        <dbReference type="ARBA" id="ARBA00023277"/>
    </source>
</evidence>
<evidence type="ECO:0000259" key="3">
    <source>
        <dbReference type="Pfam" id="PF01370"/>
    </source>
</evidence>
<dbReference type="InterPro" id="IPR001509">
    <property type="entry name" value="Epimerase_deHydtase"/>
</dbReference>
<protein>
    <submittedName>
        <fullName evidence="4">ADP-L-glycero-D-mannoheptose-6-epimerase</fullName>
    </submittedName>
</protein>
<dbReference type="SUPFAM" id="SSF51735">
    <property type="entry name" value="NAD(P)-binding Rossmann-fold domains"/>
    <property type="match status" value="1"/>
</dbReference>
<gene>
    <name evidence="4" type="ORF">B2A_12798</name>
</gene>
<sequence length="105" mass="11836">MIVVTGGMGFIGSNLVHALNQRGRSDLFVVDDLTDGTKFSNLSQADILDYAHYLDFPEKLDSLTEVPEAIFHLGACSDTTEWDGIRMMKQNFEYSKHLLHFCKAH</sequence>
<feature type="domain" description="NAD-dependent epimerase/dehydratase" evidence="3">
    <location>
        <begin position="2"/>
        <end position="104"/>
    </location>
</feature>
<proteinExistence type="predicted"/>
<comment type="caution">
    <text evidence="4">The sequence shown here is derived from an EMBL/GenBank/DDBJ whole genome shotgun (WGS) entry which is preliminary data.</text>
</comment>
<evidence type="ECO:0000256" key="1">
    <source>
        <dbReference type="ARBA" id="ARBA00022857"/>
    </source>
</evidence>
<dbReference type="PANTHER" id="PTHR43103:SF3">
    <property type="entry name" value="ADP-L-GLYCERO-D-MANNO-HEPTOSE-6-EPIMERASE"/>
    <property type="match status" value="1"/>
</dbReference>
<dbReference type="InterPro" id="IPR036291">
    <property type="entry name" value="NAD(P)-bd_dom_sf"/>
</dbReference>
<dbReference type="EMBL" id="AUZZ01009230">
    <property type="protein sequence ID" value="EQD34128.1"/>
    <property type="molecule type" value="Genomic_DNA"/>
</dbReference>
<keyword evidence="2" id="KW-0119">Carbohydrate metabolism</keyword>
<reference evidence="4" key="2">
    <citation type="journal article" date="2014" name="ISME J.">
        <title>Microbial stratification in low pH oxic and suboxic macroscopic growths along an acid mine drainage.</title>
        <authorList>
            <person name="Mendez-Garcia C."/>
            <person name="Mesa V."/>
            <person name="Sprenger R.R."/>
            <person name="Richter M."/>
            <person name="Diez M.S."/>
            <person name="Solano J."/>
            <person name="Bargiela R."/>
            <person name="Golyshina O.V."/>
            <person name="Manteca A."/>
            <person name="Ramos J.L."/>
            <person name="Gallego J.R."/>
            <person name="Llorente I."/>
            <person name="Martins Dos Santos V.A."/>
            <person name="Jensen O.N."/>
            <person name="Pelaez A.I."/>
            <person name="Sanchez J."/>
            <person name="Ferrer M."/>
        </authorList>
    </citation>
    <scope>NUCLEOTIDE SEQUENCE</scope>
</reference>
<dbReference type="Gene3D" id="3.40.50.720">
    <property type="entry name" value="NAD(P)-binding Rossmann-like Domain"/>
    <property type="match status" value="1"/>
</dbReference>
<dbReference type="AlphaFoldDB" id="T0YM19"/>
<dbReference type="PANTHER" id="PTHR43103">
    <property type="entry name" value="NUCLEOSIDE-DIPHOSPHATE-SUGAR EPIMERASE"/>
    <property type="match status" value="1"/>
</dbReference>
<name>T0YM19_9ZZZZ</name>